<proteinExistence type="predicted"/>
<dbReference type="AlphaFoldDB" id="A0AAD7ZRF0"/>
<gene>
    <name evidence="2" type="ORF">L9F63_020865</name>
</gene>
<reference evidence="2" key="1">
    <citation type="journal article" date="2023" name="IScience">
        <title>Live-bearing cockroach genome reveals convergent evolutionary mechanisms linked to viviparity in insects and beyond.</title>
        <authorList>
            <person name="Fouks B."/>
            <person name="Harrison M.C."/>
            <person name="Mikhailova A.A."/>
            <person name="Marchal E."/>
            <person name="English S."/>
            <person name="Carruthers M."/>
            <person name="Jennings E.C."/>
            <person name="Chiamaka E.L."/>
            <person name="Frigard R.A."/>
            <person name="Pippel M."/>
            <person name="Attardo G.M."/>
            <person name="Benoit J.B."/>
            <person name="Bornberg-Bauer E."/>
            <person name="Tobe S.S."/>
        </authorList>
    </citation>
    <scope>NUCLEOTIDE SEQUENCE</scope>
    <source>
        <strain evidence="2">Stay&amp;Tobe</strain>
    </source>
</reference>
<keyword evidence="3" id="KW-1185">Reference proteome</keyword>
<feature type="region of interest" description="Disordered" evidence="1">
    <location>
        <begin position="16"/>
        <end position="76"/>
    </location>
</feature>
<accession>A0AAD7ZRF0</accession>
<dbReference type="EMBL" id="JASPKZ010007356">
    <property type="protein sequence ID" value="KAJ9584777.1"/>
    <property type="molecule type" value="Genomic_DNA"/>
</dbReference>
<protein>
    <submittedName>
        <fullName evidence="2">Uncharacterized protein</fullName>
    </submittedName>
</protein>
<dbReference type="Proteomes" id="UP001233999">
    <property type="component" value="Unassembled WGS sequence"/>
</dbReference>
<feature type="non-terminal residue" evidence="2">
    <location>
        <position position="344"/>
    </location>
</feature>
<sequence>SSQHYSIMSSTMRTTLQTVPESLPADHVSNTKCPIEESKDTNSIGTPSRNSLPGNFVSSNQPPYVDSQDSPKSHPSTKMVIGQYIVKVTSYKFIPMTLELFLMQLILPINAYFSLSSSSSFQVLGQGLLRSYRKFSLMGNSPLGSKKQVNQERLDSKVKRTRASKTKLCNKMDNIKIVKDKLTNFVKEFACRPTHCKTQNIVSVGRGDGFTLKSTLNKFYKASFSDITSLEHCFLVAEKSHFKIHDYKFHLFGFCYVRTPSGLIINTCVKDNEKVAFACFKICVCNSASLSLGYSLKPASSNTDKINFYVTERFSYRRPFNVHTLRIFRKYNSKWLITEHRVDV</sequence>
<evidence type="ECO:0000256" key="1">
    <source>
        <dbReference type="SAM" id="MobiDB-lite"/>
    </source>
</evidence>
<feature type="compositionally biased region" description="Polar residues" evidence="1">
    <location>
        <begin position="41"/>
        <end position="76"/>
    </location>
</feature>
<evidence type="ECO:0000313" key="3">
    <source>
        <dbReference type="Proteomes" id="UP001233999"/>
    </source>
</evidence>
<comment type="caution">
    <text evidence="2">The sequence shown here is derived from an EMBL/GenBank/DDBJ whole genome shotgun (WGS) entry which is preliminary data.</text>
</comment>
<name>A0AAD7ZRF0_DIPPU</name>
<reference evidence="2" key="2">
    <citation type="submission" date="2023-05" db="EMBL/GenBank/DDBJ databases">
        <authorList>
            <person name="Fouks B."/>
        </authorList>
    </citation>
    <scope>NUCLEOTIDE SEQUENCE</scope>
    <source>
        <strain evidence="2">Stay&amp;Tobe</strain>
        <tissue evidence="2">Testes</tissue>
    </source>
</reference>
<feature type="non-terminal residue" evidence="2">
    <location>
        <position position="1"/>
    </location>
</feature>
<evidence type="ECO:0000313" key="2">
    <source>
        <dbReference type="EMBL" id="KAJ9584777.1"/>
    </source>
</evidence>
<organism evidence="2 3">
    <name type="scientific">Diploptera punctata</name>
    <name type="common">Pacific beetle cockroach</name>
    <dbReference type="NCBI Taxonomy" id="6984"/>
    <lineage>
        <taxon>Eukaryota</taxon>
        <taxon>Metazoa</taxon>
        <taxon>Ecdysozoa</taxon>
        <taxon>Arthropoda</taxon>
        <taxon>Hexapoda</taxon>
        <taxon>Insecta</taxon>
        <taxon>Pterygota</taxon>
        <taxon>Neoptera</taxon>
        <taxon>Polyneoptera</taxon>
        <taxon>Dictyoptera</taxon>
        <taxon>Blattodea</taxon>
        <taxon>Blaberoidea</taxon>
        <taxon>Blaberidae</taxon>
        <taxon>Diplopterinae</taxon>
        <taxon>Diploptera</taxon>
    </lineage>
</organism>